<protein>
    <submittedName>
        <fullName evidence="2">Transcriptional repressor</fullName>
    </submittedName>
</protein>
<dbReference type="Pfam" id="PF13977">
    <property type="entry name" value="TetR_C_6"/>
    <property type="match status" value="1"/>
</dbReference>
<name>A0ABY1HZ45_9ACTO</name>
<keyword evidence="3" id="KW-1185">Reference proteome</keyword>
<evidence type="ECO:0000259" key="1">
    <source>
        <dbReference type="Pfam" id="PF13977"/>
    </source>
</evidence>
<evidence type="ECO:0000313" key="3">
    <source>
        <dbReference type="Proteomes" id="UP000184390"/>
    </source>
</evidence>
<dbReference type="InterPro" id="IPR036271">
    <property type="entry name" value="Tet_transcr_reg_TetR-rel_C_sf"/>
</dbReference>
<accession>A0ABY1HZ45</accession>
<dbReference type="SUPFAM" id="SSF48498">
    <property type="entry name" value="Tetracyclin repressor-like, C-terminal domain"/>
    <property type="match status" value="1"/>
</dbReference>
<dbReference type="Gene3D" id="1.10.357.10">
    <property type="entry name" value="Tetracycline Repressor, domain 2"/>
    <property type="match status" value="1"/>
</dbReference>
<gene>
    <name evidence="2" type="ORF">SAMN05216246_101196</name>
</gene>
<organism evidence="2 3">
    <name type="scientific">Actinomyces denticolens</name>
    <dbReference type="NCBI Taxonomy" id="52767"/>
    <lineage>
        <taxon>Bacteria</taxon>
        <taxon>Bacillati</taxon>
        <taxon>Actinomycetota</taxon>
        <taxon>Actinomycetes</taxon>
        <taxon>Actinomycetales</taxon>
        <taxon>Actinomycetaceae</taxon>
        <taxon>Actinomyces</taxon>
    </lineage>
</organism>
<dbReference type="RefSeq" id="WP_077239891.1">
    <property type="nucleotide sequence ID" value="NZ_BDIO01000003.1"/>
</dbReference>
<feature type="domain" description="BetI-type transcriptional repressor C-terminal" evidence="1">
    <location>
        <begin position="2"/>
        <end position="84"/>
    </location>
</feature>
<sequence length="101" mass="11172">MAIWSDLSRSPELRERSNQRYHNVREILTRLSRRWQELGTLTEEITAEQIAAIIQSMSFGLMIEFVSTGSSDVASAAAALARLLSPAGAERDGRIARDAPV</sequence>
<proteinExistence type="predicted"/>
<dbReference type="EMBL" id="FQYL01000001">
    <property type="protein sequence ID" value="SHI31383.1"/>
    <property type="molecule type" value="Genomic_DNA"/>
</dbReference>
<dbReference type="Proteomes" id="UP000184390">
    <property type="component" value="Unassembled WGS sequence"/>
</dbReference>
<evidence type="ECO:0000313" key="2">
    <source>
        <dbReference type="EMBL" id="SHI31383.1"/>
    </source>
</evidence>
<reference evidence="2 3" key="1">
    <citation type="submission" date="2016-11" db="EMBL/GenBank/DDBJ databases">
        <authorList>
            <person name="Varghese N."/>
            <person name="Submissions S."/>
        </authorList>
    </citation>
    <scope>NUCLEOTIDE SEQUENCE [LARGE SCALE GENOMIC DNA]</scope>
    <source>
        <strain evidence="2 3">PA</strain>
    </source>
</reference>
<dbReference type="InterPro" id="IPR039538">
    <property type="entry name" value="BetI_C"/>
</dbReference>
<comment type="caution">
    <text evidence="2">The sequence shown here is derived from an EMBL/GenBank/DDBJ whole genome shotgun (WGS) entry which is preliminary data.</text>
</comment>